<proteinExistence type="predicted"/>
<feature type="compositionally biased region" description="Basic and acidic residues" evidence="1">
    <location>
        <begin position="66"/>
        <end position="81"/>
    </location>
</feature>
<feature type="region of interest" description="Disordered" evidence="1">
    <location>
        <begin position="1"/>
        <end position="38"/>
    </location>
</feature>
<protein>
    <submittedName>
        <fullName evidence="2">Uncharacterized protein</fullName>
    </submittedName>
</protein>
<keyword evidence="3" id="KW-1185">Reference proteome</keyword>
<feature type="region of interest" description="Disordered" evidence="1">
    <location>
        <begin position="50"/>
        <end position="81"/>
    </location>
</feature>
<sequence>MEDWRSLCDAEGRVEEEKEDEEDEDKEDEEEDGGEVESLASFMVEADALEYEDMGTGSTSLAEDVSVGKRLESRRPSSNES</sequence>
<feature type="compositionally biased region" description="Basic and acidic residues" evidence="1">
    <location>
        <begin position="1"/>
        <end position="16"/>
    </location>
</feature>
<evidence type="ECO:0000313" key="3">
    <source>
        <dbReference type="Proteomes" id="UP001201980"/>
    </source>
</evidence>
<organism evidence="2 3">
    <name type="scientific">Zalerion maritima</name>
    <dbReference type="NCBI Taxonomy" id="339359"/>
    <lineage>
        <taxon>Eukaryota</taxon>
        <taxon>Fungi</taxon>
        <taxon>Dikarya</taxon>
        <taxon>Ascomycota</taxon>
        <taxon>Pezizomycotina</taxon>
        <taxon>Sordariomycetes</taxon>
        <taxon>Lulworthiomycetidae</taxon>
        <taxon>Lulworthiales</taxon>
        <taxon>Lulworthiaceae</taxon>
        <taxon>Zalerion</taxon>
    </lineage>
</organism>
<dbReference type="Proteomes" id="UP001201980">
    <property type="component" value="Unassembled WGS sequence"/>
</dbReference>
<reference evidence="2" key="1">
    <citation type="submission" date="2022-07" db="EMBL/GenBank/DDBJ databases">
        <title>Draft genome sequence of Zalerion maritima ATCC 34329, a (micro)plastics degrading marine fungus.</title>
        <authorList>
            <person name="Paco A."/>
            <person name="Goncalves M.F.M."/>
            <person name="Rocha-Santos T.A.P."/>
            <person name="Alves A."/>
        </authorList>
    </citation>
    <scope>NUCLEOTIDE SEQUENCE</scope>
    <source>
        <strain evidence="2">ATCC 34329</strain>
    </source>
</reference>
<name>A0AAD5WTS8_9PEZI</name>
<dbReference type="AlphaFoldDB" id="A0AAD5WTS8"/>
<gene>
    <name evidence="2" type="ORF">MKZ38_008820</name>
</gene>
<evidence type="ECO:0000256" key="1">
    <source>
        <dbReference type="SAM" id="MobiDB-lite"/>
    </source>
</evidence>
<dbReference type="EMBL" id="JAKWBI020000062">
    <property type="protein sequence ID" value="KAJ2904102.1"/>
    <property type="molecule type" value="Genomic_DNA"/>
</dbReference>
<accession>A0AAD5WTS8</accession>
<evidence type="ECO:0000313" key="2">
    <source>
        <dbReference type="EMBL" id="KAJ2904102.1"/>
    </source>
</evidence>
<feature type="compositionally biased region" description="Acidic residues" evidence="1">
    <location>
        <begin position="17"/>
        <end position="35"/>
    </location>
</feature>
<comment type="caution">
    <text evidence="2">The sequence shown here is derived from an EMBL/GenBank/DDBJ whole genome shotgun (WGS) entry which is preliminary data.</text>
</comment>